<feature type="non-terminal residue" evidence="2">
    <location>
        <position position="137"/>
    </location>
</feature>
<dbReference type="AlphaFoldDB" id="R4WEA0"/>
<proteinExistence type="evidence at transcript level"/>
<dbReference type="EMBL" id="AK418386">
    <property type="protein sequence ID" value="BAN21573.1"/>
    <property type="molecule type" value="mRNA"/>
</dbReference>
<name>R4WEA0_RIPPE</name>
<evidence type="ECO:0000313" key="2">
    <source>
        <dbReference type="EMBL" id="BAN21573.1"/>
    </source>
</evidence>
<feature type="compositionally biased region" description="Low complexity" evidence="1">
    <location>
        <begin position="66"/>
        <end position="82"/>
    </location>
</feature>
<feature type="compositionally biased region" description="Low complexity" evidence="1">
    <location>
        <begin position="25"/>
        <end position="41"/>
    </location>
</feature>
<evidence type="ECO:0000256" key="1">
    <source>
        <dbReference type="SAM" id="MobiDB-lite"/>
    </source>
</evidence>
<feature type="compositionally biased region" description="Polar residues" evidence="1">
    <location>
        <begin position="1"/>
        <end position="15"/>
    </location>
</feature>
<feature type="compositionally biased region" description="Basic and acidic residues" evidence="1">
    <location>
        <begin position="92"/>
        <end position="137"/>
    </location>
</feature>
<feature type="compositionally biased region" description="Pro residues" evidence="1">
    <location>
        <begin position="55"/>
        <end position="65"/>
    </location>
</feature>
<feature type="region of interest" description="Disordered" evidence="1">
    <location>
        <begin position="1"/>
        <end position="137"/>
    </location>
</feature>
<accession>R4WEA0</accession>
<sequence>MPLGSSLNGKSSSVPATPVIPHMGPSMAPVSPSAVSQPSTPLMASHLDHPIARPEAPPPPIPQPSEPQSSEASNPQDTSVSSDPPPVPPRRKSSDKLKQDAEDNSENKENVATEDSKISVKERSQKFDRMASEVALH</sequence>
<protein>
    <submittedName>
        <fullName evidence="2">Unkown protein</fullName>
    </submittedName>
</protein>
<reference evidence="2" key="1">
    <citation type="journal article" date="2013" name="PLoS ONE">
        <title>Gene expression in gut symbiotic organ of stinkbug affected by extracellular bacterial symbiont.</title>
        <authorList>
            <person name="Futahashi R."/>
            <person name="Tanaka K."/>
            <person name="Tanahashi M."/>
            <person name="Nikoh N."/>
            <person name="Kikuchi Y."/>
            <person name="Lee B.L."/>
            <person name="Fukatsu T."/>
        </authorList>
    </citation>
    <scope>NUCLEOTIDE SEQUENCE</scope>
    <source>
        <tissue evidence="2">Midgut</tissue>
    </source>
</reference>
<organism evidence="2">
    <name type="scientific">Riptortus pedestris</name>
    <name type="common">Bean bug</name>
    <dbReference type="NCBI Taxonomy" id="329032"/>
    <lineage>
        <taxon>Eukaryota</taxon>
        <taxon>Metazoa</taxon>
        <taxon>Ecdysozoa</taxon>
        <taxon>Arthropoda</taxon>
        <taxon>Hexapoda</taxon>
        <taxon>Insecta</taxon>
        <taxon>Pterygota</taxon>
        <taxon>Neoptera</taxon>
        <taxon>Paraneoptera</taxon>
        <taxon>Hemiptera</taxon>
        <taxon>Heteroptera</taxon>
        <taxon>Panheteroptera</taxon>
        <taxon>Pentatomomorpha</taxon>
        <taxon>Coreoidea</taxon>
        <taxon>Alydidae</taxon>
        <taxon>Riptortus</taxon>
    </lineage>
</organism>